<dbReference type="InterPro" id="IPR046038">
    <property type="entry name" value="DUF5996"/>
</dbReference>
<dbReference type="EMBL" id="JADBEM010000001">
    <property type="protein sequence ID" value="MBE1607215.1"/>
    <property type="molecule type" value="Genomic_DNA"/>
</dbReference>
<evidence type="ECO:0000313" key="2">
    <source>
        <dbReference type="Proteomes" id="UP000638648"/>
    </source>
</evidence>
<dbReference type="AlphaFoldDB" id="A0A927RCL2"/>
<reference evidence="1" key="1">
    <citation type="submission" date="2020-10" db="EMBL/GenBank/DDBJ databases">
        <title>Sequencing the genomes of 1000 actinobacteria strains.</title>
        <authorList>
            <person name="Klenk H.-P."/>
        </authorList>
    </citation>
    <scope>NUCLEOTIDE SEQUENCE</scope>
    <source>
        <strain evidence="1">DSM 45354</strain>
    </source>
</reference>
<gene>
    <name evidence="1" type="ORF">HEB94_004063</name>
</gene>
<accession>A0A927RCL2</accession>
<evidence type="ECO:0008006" key="3">
    <source>
        <dbReference type="Google" id="ProtNLM"/>
    </source>
</evidence>
<proteinExistence type="predicted"/>
<evidence type="ECO:0000313" key="1">
    <source>
        <dbReference type="EMBL" id="MBE1607215.1"/>
    </source>
</evidence>
<dbReference type="RefSeq" id="WP_202896441.1">
    <property type="nucleotide sequence ID" value="NZ_BAABJL010000158.1"/>
</dbReference>
<protein>
    <recommendedName>
        <fullName evidence="3">Ava_C0101 and related proteins</fullName>
    </recommendedName>
</protein>
<keyword evidence="2" id="KW-1185">Reference proteome</keyword>
<dbReference type="Proteomes" id="UP000638648">
    <property type="component" value="Unassembled WGS sequence"/>
</dbReference>
<organism evidence="1 2">
    <name type="scientific">Actinopolymorpha pittospori</name>
    <dbReference type="NCBI Taxonomy" id="648752"/>
    <lineage>
        <taxon>Bacteria</taxon>
        <taxon>Bacillati</taxon>
        <taxon>Actinomycetota</taxon>
        <taxon>Actinomycetes</taxon>
        <taxon>Propionibacteriales</taxon>
        <taxon>Actinopolymorphaceae</taxon>
        <taxon>Actinopolymorpha</taxon>
    </lineage>
</organism>
<comment type="caution">
    <text evidence="1">The sequence shown here is derived from an EMBL/GenBank/DDBJ whole genome shotgun (WGS) entry which is preliminary data.</text>
</comment>
<sequence>MTAHDTDSSVAQVREVWPALPYEAWKDTCTALHLWTQIVGKVRVAQTPWLNHSWHVPLYVNARGLTTGPVTHGPRTFDITFDLVDHVLSLRTSDGAERRIKLRAQSVADFYTCVMDALEALEVPVDINTRPNEVPHPVPFPEDHVVRPYDANAAHDFWRALTQVDRVFCEFRTGFLGKCSPVHFFWGSFDLAVTRFSGRSAPVHPGGLPGLPDAVTRDAYSHELSSAGFWPGGNGMEEAAFYSYAYPEPGGYRAADVQPAEAYFEPKLGEFILPYDVVRTAADPDRTLEDFLHSTYEAAANLGHWARDQLESAEGRVRIPRQVRSGG</sequence>
<dbReference type="Pfam" id="PF19459">
    <property type="entry name" value="DUF5996"/>
    <property type="match status" value="1"/>
</dbReference>
<name>A0A927RCL2_9ACTN</name>